<dbReference type="PANTHER" id="PTHR30069">
    <property type="entry name" value="TONB-DEPENDENT OUTER MEMBRANE RECEPTOR"/>
    <property type="match status" value="1"/>
</dbReference>
<keyword evidence="4" id="KW-0812">Transmembrane</keyword>
<dbReference type="InterPro" id="IPR039426">
    <property type="entry name" value="TonB-dep_rcpt-like"/>
</dbReference>
<dbReference type="GO" id="GO:0015344">
    <property type="term" value="F:siderophore uptake transmembrane transporter activity"/>
    <property type="evidence" value="ECO:0007669"/>
    <property type="project" value="TreeGrafter"/>
</dbReference>
<evidence type="ECO:0000256" key="6">
    <source>
        <dbReference type="ARBA" id="ARBA00023136"/>
    </source>
</evidence>
<dbReference type="Gene3D" id="2.40.170.20">
    <property type="entry name" value="TonB-dependent receptor, beta-barrel domain"/>
    <property type="match status" value="1"/>
</dbReference>
<evidence type="ECO:0000256" key="3">
    <source>
        <dbReference type="ARBA" id="ARBA00022452"/>
    </source>
</evidence>
<feature type="chain" id="PRO_5012568157" evidence="8">
    <location>
        <begin position="24"/>
        <end position="574"/>
    </location>
</feature>
<dbReference type="SUPFAM" id="SSF56935">
    <property type="entry name" value="Porins"/>
    <property type="match status" value="1"/>
</dbReference>
<evidence type="ECO:0000313" key="10">
    <source>
        <dbReference type="Proteomes" id="UP000190235"/>
    </source>
</evidence>
<evidence type="ECO:0000256" key="4">
    <source>
        <dbReference type="ARBA" id="ARBA00022692"/>
    </source>
</evidence>
<gene>
    <name evidence="9" type="ORF">SAMN05878281_1522</name>
</gene>
<evidence type="ECO:0000256" key="8">
    <source>
        <dbReference type="SAM" id="SignalP"/>
    </source>
</evidence>
<evidence type="ECO:0000256" key="7">
    <source>
        <dbReference type="ARBA" id="ARBA00023237"/>
    </source>
</evidence>
<dbReference type="OrthoDB" id="1264254at2"/>
<keyword evidence="10" id="KW-1185">Reference proteome</keyword>
<keyword evidence="9" id="KW-0675">Receptor</keyword>
<keyword evidence="5 8" id="KW-0732">Signal</keyword>
<reference evidence="10" key="1">
    <citation type="submission" date="2016-11" db="EMBL/GenBank/DDBJ databases">
        <authorList>
            <person name="Varghese N."/>
            <person name="Submissions S."/>
        </authorList>
    </citation>
    <scope>NUCLEOTIDE SEQUENCE [LARGE SCALE GENOMIC DNA]</scope>
    <source>
        <strain evidence="10">ACAM 48</strain>
    </source>
</reference>
<dbReference type="GO" id="GO:0009279">
    <property type="term" value="C:cell outer membrane"/>
    <property type="evidence" value="ECO:0007669"/>
    <property type="project" value="UniProtKB-SubCell"/>
</dbReference>
<evidence type="ECO:0000256" key="1">
    <source>
        <dbReference type="ARBA" id="ARBA00004571"/>
    </source>
</evidence>
<name>A0A1M7KN83_9FLAO</name>
<keyword evidence="2" id="KW-0813">Transport</keyword>
<comment type="subcellular location">
    <subcellularLocation>
        <location evidence="1">Cell outer membrane</location>
        <topology evidence="1">Multi-pass membrane protein</topology>
    </subcellularLocation>
</comment>
<dbReference type="STRING" id="143223.SAMN05878281_1522"/>
<keyword evidence="3" id="KW-1134">Transmembrane beta strand</keyword>
<sequence>MQMFSIKRNLFLSLFLMGGVLFAQDPIDSETVTVVKPYTPTVKDANKIKQTPGEADSVRTEKRPVQYSIFSVPVASTFTPAKGRATTVERERPVKVYDNYASLGFGNYGNLLAEFYTNLEVNRTDNFGIYLDHNSSQGGIDGIALDDKFYDTELNLSYNSKTRNLGWKTEVGAQHQLFNWYGLPQNANFSNAEINAIDPSQNYFSAYAGAEIELYDSFFDNARGKFRHTGDSYSTAENHFDARGTFEVNIADELITTNIYTDIVNGQMGEQFLATDSYDYTFMNFGINPSLLILREDLTLNLGVAFFYSQDVENSDGNFYIYPKVTASYRLGGDYFTPYAGLEGGLQQNTYYSFIQENPYVSPNLEIKPTDNEYNAYVGAKGKLSNSISYNFRTGYESQFNKPLFRRNAQANDITTENYAYGNSFEVVYDDVKTLSVAGELNVDVNRNFRLGINAEYFNYSTEDQVEAWNLPDFKASLNADYQINEKWYTGANLFYIGERFDQERLASAGDPSMSTISLDSYFDVNAHLGYRFNDRLSIFAKGSNLLNNDYQRWTNFQVQGLQVLAGATYKFDF</sequence>
<dbReference type="Proteomes" id="UP000190235">
    <property type="component" value="Chromosome I"/>
</dbReference>
<dbReference type="PANTHER" id="PTHR30069:SF29">
    <property type="entry name" value="HEMOGLOBIN AND HEMOGLOBIN-HAPTOGLOBIN-BINDING PROTEIN 1-RELATED"/>
    <property type="match status" value="1"/>
</dbReference>
<proteinExistence type="predicted"/>
<evidence type="ECO:0000256" key="2">
    <source>
        <dbReference type="ARBA" id="ARBA00022448"/>
    </source>
</evidence>
<accession>A0A1M7KN83</accession>
<evidence type="ECO:0000313" key="9">
    <source>
        <dbReference type="EMBL" id="SHM66868.1"/>
    </source>
</evidence>
<keyword evidence="6" id="KW-0472">Membrane</keyword>
<keyword evidence="7" id="KW-0998">Cell outer membrane</keyword>
<dbReference type="AlphaFoldDB" id="A0A1M7KN83"/>
<protein>
    <submittedName>
        <fullName evidence="9">TonB dependent receptor</fullName>
    </submittedName>
</protein>
<dbReference type="EMBL" id="LT670848">
    <property type="protein sequence ID" value="SHM66868.1"/>
    <property type="molecule type" value="Genomic_DNA"/>
</dbReference>
<dbReference type="GO" id="GO:0044718">
    <property type="term" value="P:siderophore transmembrane transport"/>
    <property type="evidence" value="ECO:0007669"/>
    <property type="project" value="TreeGrafter"/>
</dbReference>
<organism evidence="9 10">
    <name type="scientific">Salegentibacter salegens</name>
    <dbReference type="NCBI Taxonomy" id="143223"/>
    <lineage>
        <taxon>Bacteria</taxon>
        <taxon>Pseudomonadati</taxon>
        <taxon>Bacteroidota</taxon>
        <taxon>Flavobacteriia</taxon>
        <taxon>Flavobacteriales</taxon>
        <taxon>Flavobacteriaceae</taxon>
        <taxon>Salegentibacter</taxon>
    </lineage>
</organism>
<feature type="signal peptide" evidence="8">
    <location>
        <begin position="1"/>
        <end position="23"/>
    </location>
</feature>
<dbReference type="InterPro" id="IPR036942">
    <property type="entry name" value="Beta-barrel_TonB_sf"/>
</dbReference>
<evidence type="ECO:0000256" key="5">
    <source>
        <dbReference type="ARBA" id="ARBA00022729"/>
    </source>
</evidence>